<dbReference type="EMBL" id="CP021425">
    <property type="protein sequence ID" value="ARU58067.1"/>
    <property type="molecule type" value="Genomic_DNA"/>
</dbReference>
<reference evidence="5 6" key="1">
    <citation type="submission" date="2017-05" db="EMBL/GenBank/DDBJ databases">
        <title>Genomic insights into alkan degradation activity of Oleiphilus messinensis.</title>
        <authorList>
            <person name="Kozyavkin S.A."/>
            <person name="Slesarev A.I."/>
            <person name="Golyshin P.N."/>
            <person name="Korzhenkov A."/>
            <person name="Golyshina O.N."/>
            <person name="Toshchakov S.V."/>
        </authorList>
    </citation>
    <scope>NUCLEOTIDE SEQUENCE [LARGE SCALE GENOMIC DNA]</scope>
    <source>
        <strain evidence="5 6">ME102</strain>
    </source>
</reference>
<dbReference type="SUPFAM" id="SSF63829">
    <property type="entry name" value="Calcium-dependent phosphotriesterase"/>
    <property type="match status" value="1"/>
</dbReference>
<dbReference type="RefSeq" id="WP_198343054.1">
    <property type="nucleotide sequence ID" value="NZ_CP021425.1"/>
</dbReference>
<dbReference type="AlphaFoldDB" id="A0A1Y0IC21"/>
<dbReference type="Gene3D" id="2.130.10.10">
    <property type="entry name" value="YVTN repeat-like/Quinoprotein amine dehydrogenase"/>
    <property type="match status" value="1"/>
</dbReference>
<dbReference type="KEGG" id="ome:OLMES_4049"/>
<evidence type="ECO:0000256" key="2">
    <source>
        <dbReference type="ARBA" id="ARBA00022526"/>
    </source>
</evidence>
<feature type="domain" description="DUF4214" evidence="4">
    <location>
        <begin position="584"/>
        <end position="645"/>
    </location>
</feature>
<proteinExistence type="inferred from homology"/>
<dbReference type="PANTHER" id="PTHR30344:SF1">
    <property type="entry name" value="6-PHOSPHOGLUCONOLACTONASE"/>
    <property type="match status" value="1"/>
</dbReference>
<sequence>MKRSHLSVFSCFSSFSVASQTKANGASATAIKKAVGVGILASVLTQPAIAEPIDFVQFLVDGYNGVDNIKCSNDLAITRDLQFAYSISFCDKAINIFSRDTDTGELTILDTIVGEVGSGESGVGIHPVNNIVISPDDQYVFVSGWTGTPSGGEHGKYRSAIFVYERDMLTGALTEKQIYDDFGLQGARMALSNDGNYLYVTSQNDRAVTVLRVAPNGILSEVQQLMAYSENYRYAMGLTLSPDNQYLVLGVGGDHQRNGIAVYARNDISGEISFITEIDSADFDDYVLGTTDVLGISNDNQHIYATGSSDITALSFDGATLNFEAKLDATSSARIFGLDTFNISANNKLAYTVDVAGLHVWGHSDQTHMLVDFGVAEEGEDGVPDYSISQSGQATISPDGLFLYVPVISGITVFNISSDNDIESDVPLSVSNGATFSVTYQVQNAGPATAHNTHLTIDTSGFVLAGLEAATPTTQCEQLEAVVTCTMTPLVSQALEEISITLIAPETSGAMMLSATVDQDEVDSQTENNMRSDTIVVMPETSQYEDQVQQMYVAYYGRPGDPAGIAYWADQLAAVNGNLSDIIEAFGTSDEFTARFGTLDNQTLVNNVYQQLFGRDADPAGLAFYVGELEAGTMSLSSIALNVSSGAQPGSGDYEIASTKLSLSNYFTSQVELNGSTYDLDMIADLQLILSAASDPSELPELLSSIDQILAD</sequence>
<dbReference type="InterPro" id="IPR013783">
    <property type="entry name" value="Ig-like_fold"/>
</dbReference>
<dbReference type="InterPro" id="IPR001434">
    <property type="entry name" value="OmcB-like_DUF11"/>
</dbReference>
<evidence type="ECO:0000259" key="4">
    <source>
        <dbReference type="Pfam" id="PF13946"/>
    </source>
</evidence>
<evidence type="ECO:0000313" key="5">
    <source>
        <dbReference type="EMBL" id="ARU58067.1"/>
    </source>
</evidence>
<dbReference type="GO" id="GO:0006006">
    <property type="term" value="P:glucose metabolic process"/>
    <property type="evidence" value="ECO:0007669"/>
    <property type="project" value="UniProtKB-KW"/>
</dbReference>
<dbReference type="Pfam" id="PF01345">
    <property type="entry name" value="DUF11"/>
    <property type="match status" value="1"/>
</dbReference>
<dbReference type="InterPro" id="IPR038255">
    <property type="entry name" value="PBS_linker_sf"/>
</dbReference>
<dbReference type="Gene3D" id="1.10.3130.20">
    <property type="entry name" value="Phycobilisome linker domain"/>
    <property type="match status" value="1"/>
</dbReference>
<dbReference type="Proteomes" id="UP000196027">
    <property type="component" value="Chromosome"/>
</dbReference>
<dbReference type="InterPro" id="IPR050282">
    <property type="entry name" value="Cycloisomerase_2"/>
</dbReference>
<dbReference type="GO" id="GO:0017057">
    <property type="term" value="F:6-phosphogluconolactonase activity"/>
    <property type="evidence" value="ECO:0007669"/>
    <property type="project" value="TreeGrafter"/>
</dbReference>
<gene>
    <name evidence="5" type="ORF">OLMES_4049</name>
</gene>
<dbReference type="PANTHER" id="PTHR30344">
    <property type="entry name" value="6-PHOSPHOGLUCONOLACTONASE-RELATED"/>
    <property type="match status" value="1"/>
</dbReference>
<comment type="similarity">
    <text evidence="1">Belongs to the cycloisomerase 2 family.</text>
</comment>
<feature type="domain" description="DUF11" evidence="3">
    <location>
        <begin position="430"/>
        <end position="535"/>
    </location>
</feature>
<organism evidence="5 6">
    <name type="scientific">Oleiphilus messinensis</name>
    <dbReference type="NCBI Taxonomy" id="141451"/>
    <lineage>
        <taxon>Bacteria</taxon>
        <taxon>Pseudomonadati</taxon>
        <taxon>Pseudomonadota</taxon>
        <taxon>Gammaproteobacteria</taxon>
        <taxon>Oceanospirillales</taxon>
        <taxon>Oleiphilaceae</taxon>
        <taxon>Oleiphilus</taxon>
    </lineage>
</organism>
<dbReference type="Pfam" id="PF13946">
    <property type="entry name" value="DUF4214"/>
    <property type="match status" value="1"/>
</dbReference>
<name>A0A1Y0IC21_9GAMM</name>
<keyword evidence="2" id="KW-0119">Carbohydrate metabolism</keyword>
<evidence type="ECO:0008006" key="7">
    <source>
        <dbReference type="Google" id="ProtNLM"/>
    </source>
</evidence>
<keyword evidence="2" id="KW-0313">Glucose metabolism</keyword>
<evidence type="ECO:0000313" key="6">
    <source>
        <dbReference type="Proteomes" id="UP000196027"/>
    </source>
</evidence>
<protein>
    <recommendedName>
        <fullName evidence="7">DUF4214 domain-containing protein</fullName>
    </recommendedName>
</protein>
<dbReference type="InterPro" id="IPR015943">
    <property type="entry name" value="WD40/YVTN_repeat-like_dom_sf"/>
</dbReference>
<evidence type="ECO:0000256" key="1">
    <source>
        <dbReference type="ARBA" id="ARBA00005564"/>
    </source>
</evidence>
<accession>A0A1Y0IC21</accession>
<keyword evidence="6" id="KW-1185">Reference proteome</keyword>
<dbReference type="InterPro" id="IPR019405">
    <property type="entry name" value="Lactonase_7-beta_prop"/>
</dbReference>
<dbReference type="Pfam" id="PF10282">
    <property type="entry name" value="Lactonase"/>
    <property type="match status" value="1"/>
</dbReference>
<evidence type="ECO:0000259" key="3">
    <source>
        <dbReference type="Pfam" id="PF01345"/>
    </source>
</evidence>
<dbReference type="InterPro" id="IPR025282">
    <property type="entry name" value="DUF4214"/>
</dbReference>
<dbReference type="Gene3D" id="2.60.40.10">
    <property type="entry name" value="Immunoglobulins"/>
    <property type="match status" value="1"/>
</dbReference>